<sequence length="189" mass="21586">MKKGLTLIEVMFSIAIFGVGAVYVLSSLIDNISFFERTNLRNEATFLAKEGIEIAYNIVDSNINRGMAWNCLGYDSNYNCTEKIGDSNNYYKFSIDKDGYFNTSITNKDFDDNIIYYHTGTSDLFWYNHDDTGQETYFSRYLYFTGVYSQGDSGIIDKNKILKVNSIVEYKKGAFTGEVILESFIGNVR</sequence>
<feature type="transmembrane region" description="Helical" evidence="1">
    <location>
        <begin position="7"/>
        <end position="29"/>
    </location>
</feature>
<keyword evidence="1" id="KW-1133">Transmembrane helix</keyword>
<dbReference type="InterPro" id="IPR012902">
    <property type="entry name" value="N_methyl_site"/>
</dbReference>
<evidence type="ECO:0000256" key="1">
    <source>
        <dbReference type="SAM" id="Phobius"/>
    </source>
</evidence>
<dbReference type="SUPFAM" id="SSF54523">
    <property type="entry name" value="Pili subunits"/>
    <property type="match status" value="1"/>
</dbReference>
<comment type="caution">
    <text evidence="2">The sequence shown here is derived from an EMBL/GenBank/DDBJ whole genome shotgun (WGS) entry which is preliminary data.</text>
</comment>
<protein>
    <submittedName>
        <fullName evidence="2">Tfp pilus assembly protein PilV</fullName>
    </submittedName>
</protein>
<dbReference type="NCBIfam" id="TIGR02532">
    <property type="entry name" value="IV_pilin_GFxxxE"/>
    <property type="match status" value="1"/>
</dbReference>
<accession>A0ABS5QMY0</accession>
<dbReference type="Proteomes" id="UP000680365">
    <property type="component" value="Unassembled WGS sequence"/>
</dbReference>
<dbReference type="RefSeq" id="WP_213349919.1">
    <property type="nucleotide sequence ID" value="NZ_JAEDAM010000100.1"/>
</dbReference>
<keyword evidence="1" id="KW-0472">Membrane</keyword>
<evidence type="ECO:0000313" key="3">
    <source>
        <dbReference type="Proteomes" id="UP000680365"/>
    </source>
</evidence>
<dbReference type="EMBL" id="JAEDAM010000100">
    <property type="protein sequence ID" value="MBS8122493.1"/>
    <property type="molecule type" value="Genomic_DNA"/>
</dbReference>
<keyword evidence="1" id="KW-0812">Transmembrane</keyword>
<keyword evidence="3" id="KW-1185">Reference proteome</keyword>
<organism evidence="2 3">
    <name type="scientific">Candidatus Vampirococcus lugosii</name>
    <dbReference type="NCBI Taxonomy" id="2789015"/>
    <lineage>
        <taxon>Bacteria</taxon>
        <taxon>Candidatus Absconditibacteriota</taxon>
        <taxon>Vampirococcus</taxon>
    </lineage>
</organism>
<evidence type="ECO:0000313" key="2">
    <source>
        <dbReference type="EMBL" id="MBS8122493.1"/>
    </source>
</evidence>
<gene>
    <name evidence="2" type="ORF">VAMP_7420n163</name>
</gene>
<dbReference type="InterPro" id="IPR045584">
    <property type="entry name" value="Pilin-like"/>
</dbReference>
<proteinExistence type="predicted"/>
<reference evidence="2 3" key="1">
    <citation type="journal article" date="2021" name="Nat. Commun.">
        <title>Reductive evolution and unique predatory mode in the CPR bacterium Vampirococcus lugosii.</title>
        <authorList>
            <person name="Moreira D."/>
            <person name="Zivanovic Y."/>
            <person name="Lopez-Archilla A.I."/>
            <person name="Iniesto M."/>
            <person name="Lopez-Garcia P."/>
        </authorList>
    </citation>
    <scope>NUCLEOTIDE SEQUENCE [LARGE SCALE GENOMIC DNA]</scope>
    <source>
        <strain evidence="2">Chiprana</strain>
    </source>
</reference>
<name>A0ABS5QMY0_9BACT</name>
<dbReference type="Pfam" id="PF07963">
    <property type="entry name" value="N_methyl"/>
    <property type="match status" value="1"/>
</dbReference>